<name>A0A2N5J804_9BIFI</name>
<dbReference type="Proteomes" id="UP000235050">
    <property type="component" value="Unassembled WGS sequence"/>
</dbReference>
<sequence length="251" mass="27064">MVFSAKDVSCTVDSDRTASGMDDADGTRTIFSGSSFSIRAGRIVDLTGPSGSGKTSLLTAFAGLNPHAHGIYTLNGRDSSEFSKQQWRREIAYLPQKPVLIGGSVAEVIRLPFTLTVRRRQTDMASSWRTRILSLVRDAAPTYPGDEDIRKALDAVGCEDIGLTRSPQELSGGQAARVSLIRTLMTKPSVLLADEVDAGLDDENAEKVARIMTCAANGGMAVVRIRHRPPDGHASRIVELSDGRLHERTLA</sequence>
<dbReference type="Pfam" id="PF00005">
    <property type="entry name" value="ABC_tran"/>
    <property type="match status" value="1"/>
</dbReference>
<proteinExistence type="predicted"/>
<evidence type="ECO:0000259" key="3">
    <source>
        <dbReference type="PROSITE" id="PS50893"/>
    </source>
</evidence>
<evidence type="ECO:0000256" key="2">
    <source>
        <dbReference type="ARBA" id="ARBA00022840"/>
    </source>
</evidence>
<reference evidence="4 5" key="1">
    <citation type="submission" date="2017-07" db="EMBL/GenBank/DDBJ databases">
        <title>Bifidobacterium novel species.</title>
        <authorList>
            <person name="Lugli G.A."/>
            <person name="Milani C."/>
            <person name="Duranti S."/>
            <person name="Mangifesta M."/>
        </authorList>
    </citation>
    <scope>NUCLEOTIDE SEQUENCE [LARGE SCALE GENOMIC DNA]</scope>
    <source>
        <strain evidence="5">Uis1B</strain>
    </source>
</reference>
<evidence type="ECO:0000256" key="1">
    <source>
        <dbReference type="ARBA" id="ARBA00022741"/>
    </source>
</evidence>
<dbReference type="PROSITE" id="PS00211">
    <property type="entry name" value="ABC_TRANSPORTER_1"/>
    <property type="match status" value="1"/>
</dbReference>
<dbReference type="EMBL" id="NMWU01000035">
    <property type="protein sequence ID" value="PLS30325.1"/>
    <property type="molecule type" value="Genomic_DNA"/>
</dbReference>
<comment type="caution">
    <text evidence="4">The sequence shown here is derived from an EMBL/GenBank/DDBJ whole genome shotgun (WGS) entry which is preliminary data.</text>
</comment>
<dbReference type="PROSITE" id="PS50893">
    <property type="entry name" value="ABC_TRANSPORTER_2"/>
    <property type="match status" value="1"/>
</dbReference>
<dbReference type="AlphaFoldDB" id="A0A2N5J804"/>
<protein>
    <submittedName>
        <fullName evidence="4">ABC transporter ATP-binding protein</fullName>
    </submittedName>
</protein>
<dbReference type="SUPFAM" id="SSF52540">
    <property type="entry name" value="P-loop containing nucleoside triphosphate hydrolases"/>
    <property type="match status" value="1"/>
</dbReference>
<keyword evidence="1" id="KW-0547">Nucleotide-binding</keyword>
<evidence type="ECO:0000313" key="4">
    <source>
        <dbReference type="EMBL" id="PLS30325.1"/>
    </source>
</evidence>
<dbReference type="GO" id="GO:0005524">
    <property type="term" value="F:ATP binding"/>
    <property type="evidence" value="ECO:0007669"/>
    <property type="project" value="UniProtKB-KW"/>
</dbReference>
<organism evidence="4 5">
    <name type="scientific">Bifidobacterium margollesii</name>
    <dbReference type="NCBI Taxonomy" id="2020964"/>
    <lineage>
        <taxon>Bacteria</taxon>
        <taxon>Bacillati</taxon>
        <taxon>Actinomycetota</taxon>
        <taxon>Actinomycetes</taxon>
        <taxon>Bifidobacteriales</taxon>
        <taxon>Bifidobacteriaceae</taxon>
        <taxon>Bifidobacterium</taxon>
    </lineage>
</organism>
<dbReference type="InterPro" id="IPR003439">
    <property type="entry name" value="ABC_transporter-like_ATP-bd"/>
</dbReference>
<dbReference type="InterPro" id="IPR027417">
    <property type="entry name" value="P-loop_NTPase"/>
</dbReference>
<dbReference type="SMART" id="SM00382">
    <property type="entry name" value="AAA"/>
    <property type="match status" value="1"/>
</dbReference>
<dbReference type="Gene3D" id="3.40.50.300">
    <property type="entry name" value="P-loop containing nucleotide triphosphate hydrolases"/>
    <property type="match status" value="1"/>
</dbReference>
<dbReference type="InterPro" id="IPR017871">
    <property type="entry name" value="ABC_transporter-like_CS"/>
</dbReference>
<dbReference type="PANTHER" id="PTHR43119:SF1">
    <property type="entry name" value="ABC TRANSPORTER DOMAIN-CONTAINING PROTEIN"/>
    <property type="match status" value="1"/>
</dbReference>
<dbReference type="GO" id="GO:0016887">
    <property type="term" value="F:ATP hydrolysis activity"/>
    <property type="evidence" value="ECO:0007669"/>
    <property type="project" value="InterPro"/>
</dbReference>
<gene>
    <name evidence="4" type="ORF">Uis1B_1812</name>
</gene>
<dbReference type="PANTHER" id="PTHR43119">
    <property type="entry name" value="ABC TRANSPORT PROTEIN ATP-BINDING COMPONENT-RELATED"/>
    <property type="match status" value="1"/>
</dbReference>
<keyword evidence="5" id="KW-1185">Reference proteome</keyword>
<accession>A0A2N5J804</accession>
<keyword evidence="2 4" id="KW-0067">ATP-binding</keyword>
<dbReference type="InterPro" id="IPR003593">
    <property type="entry name" value="AAA+_ATPase"/>
</dbReference>
<evidence type="ECO:0000313" key="5">
    <source>
        <dbReference type="Proteomes" id="UP000235050"/>
    </source>
</evidence>
<feature type="domain" description="ABC transporter" evidence="3">
    <location>
        <begin position="3"/>
        <end position="250"/>
    </location>
</feature>